<dbReference type="AlphaFoldDB" id="A0AAD7EHF5"/>
<evidence type="ECO:0000313" key="3">
    <source>
        <dbReference type="Proteomes" id="UP001218218"/>
    </source>
</evidence>
<sequence>CPCQRPVLPGTPSLPFLTPSRASLPLYLPHLRPAFLFPPSSPNSSRHTRTTHSRACDQRHCPQLPPPDCDTPMARLKRRHTTTHAVPVLTTVQLVARLPTPPAPTPRPRLVLSLPTTRSISAPGSASTIPGWRRLYIRARHLVSQRTRRARSPPRSIPFHPSLLRSLPAACSLGRNAAIRTSLPAFLPASCICDAIAPSPS</sequence>
<protein>
    <submittedName>
        <fullName evidence="2">Uncharacterized protein</fullName>
    </submittedName>
</protein>
<name>A0AAD7EHF5_9AGAR</name>
<reference evidence="2" key="1">
    <citation type="submission" date="2023-03" db="EMBL/GenBank/DDBJ databases">
        <title>Massive genome expansion in bonnet fungi (Mycena s.s.) driven by repeated elements and novel gene families across ecological guilds.</title>
        <authorList>
            <consortium name="Lawrence Berkeley National Laboratory"/>
            <person name="Harder C.B."/>
            <person name="Miyauchi S."/>
            <person name="Viragh M."/>
            <person name="Kuo A."/>
            <person name="Thoen E."/>
            <person name="Andreopoulos B."/>
            <person name="Lu D."/>
            <person name="Skrede I."/>
            <person name="Drula E."/>
            <person name="Henrissat B."/>
            <person name="Morin E."/>
            <person name="Kohler A."/>
            <person name="Barry K."/>
            <person name="LaButti K."/>
            <person name="Morin E."/>
            <person name="Salamov A."/>
            <person name="Lipzen A."/>
            <person name="Mereny Z."/>
            <person name="Hegedus B."/>
            <person name="Baldrian P."/>
            <person name="Stursova M."/>
            <person name="Weitz H."/>
            <person name="Taylor A."/>
            <person name="Grigoriev I.V."/>
            <person name="Nagy L.G."/>
            <person name="Martin F."/>
            <person name="Kauserud H."/>
        </authorList>
    </citation>
    <scope>NUCLEOTIDE SEQUENCE</scope>
    <source>
        <strain evidence="2">CBHHK002</strain>
    </source>
</reference>
<evidence type="ECO:0000256" key="1">
    <source>
        <dbReference type="SAM" id="MobiDB-lite"/>
    </source>
</evidence>
<feature type="non-terminal residue" evidence="2">
    <location>
        <position position="201"/>
    </location>
</feature>
<feature type="non-terminal residue" evidence="2">
    <location>
        <position position="1"/>
    </location>
</feature>
<proteinExistence type="predicted"/>
<evidence type="ECO:0000313" key="2">
    <source>
        <dbReference type="EMBL" id="KAJ7321703.1"/>
    </source>
</evidence>
<dbReference type="EMBL" id="JARIHO010000050">
    <property type="protein sequence ID" value="KAJ7321703.1"/>
    <property type="molecule type" value="Genomic_DNA"/>
</dbReference>
<gene>
    <name evidence="2" type="ORF">DFH08DRAFT_1033722</name>
</gene>
<keyword evidence="3" id="KW-1185">Reference proteome</keyword>
<comment type="caution">
    <text evidence="2">The sequence shown here is derived from an EMBL/GenBank/DDBJ whole genome shotgun (WGS) entry which is preliminary data.</text>
</comment>
<feature type="region of interest" description="Disordered" evidence="1">
    <location>
        <begin position="39"/>
        <end position="59"/>
    </location>
</feature>
<organism evidence="2 3">
    <name type="scientific">Mycena albidolilacea</name>
    <dbReference type="NCBI Taxonomy" id="1033008"/>
    <lineage>
        <taxon>Eukaryota</taxon>
        <taxon>Fungi</taxon>
        <taxon>Dikarya</taxon>
        <taxon>Basidiomycota</taxon>
        <taxon>Agaricomycotina</taxon>
        <taxon>Agaricomycetes</taxon>
        <taxon>Agaricomycetidae</taxon>
        <taxon>Agaricales</taxon>
        <taxon>Marasmiineae</taxon>
        <taxon>Mycenaceae</taxon>
        <taxon>Mycena</taxon>
    </lineage>
</organism>
<dbReference type="Proteomes" id="UP001218218">
    <property type="component" value="Unassembled WGS sequence"/>
</dbReference>
<accession>A0AAD7EHF5</accession>